<dbReference type="GO" id="GO:0005634">
    <property type="term" value="C:nucleus"/>
    <property type="evidence" value="ECO:0007669"/>
    <property type="project" value="UniProtKB-UniRule"/>
</dbReference>
<evidence type="ECO:0000259" key="5">
    <source>
        <dbReference type="PROSITE" id="PS50118"/>
    </source>
</evidence>
<evidence type="ECO:0000313" key="8">
    <source>
        <dbReference type="Proteomes" id="UP000005240"/>
    </source>
</evidence>
<dbReference type="PANTHER" id="PTHR46040">
    <property type="entry name" value="HIGH MOBILITY GROUP PROTEIN 2"/>
    <property type="match status" value="1"/>
</dbReference>
<dbReference type="Gene3D" id="1.10.150.50">
    <property type="entry name" value="Transcription Factor, Ets-1"/>
    <property type="match status" value="1"/>
</dbReference>
<protein>
    <submittedName>
        <fullName evidence="7">HMG box domain-containing protein</fullName>
    </submittedName>
</protein>
<evidence type="ECO:0000256" key="3">
    <source>
        <dbReference type="PROSITE-ProRule" id="PRU00267"/>
    </source>
</evidence>
<accession>A0A180GP05</accession>
<dbReference type="AlphaFoldDB" id="A0A180GP05"/>
<feature type="compositionally biased region" description="Polar residues" evidence="4">
    <location>
        <begin position="282"/>
        <end position="298"/>
    </location>
</feature>
<dbReference type="STRING" id="630390.A0A180GP05"/>
<dbReference type="EMBL" id="ADAS02000039">
    <property type="protein sequence ID" value="OAV94450.1"/>
    <property type="molecule type" value="Genomic_DNA"/>
</dbReference>
<dbReference type="EnsemblFungi" id="PTTG_03070-t43_1">
    <property type="protein sequence ID" value="PTTG_03070-t43_1-p1"/>
    <property type="gene ID" value="PTTG_03070"/>
</dbReference>
<dbReference type="InterPro" id="IPR036910">
    <property type="entry name" value="HMG_box_dom_sf"/>
</dbReference>
<dbReference type="Proteomes" id="UP000005240">
    <property type="component" value="Unassembled WGS sequence"/>
</dbReference>
<feature type="DNA-binding region" description="HMG box" evidence="3">
    <location>
        <begin position="177"/>
        <end position="243"/>
    </location>
</feature>
<feature type="region of interest" description="Disordered" evidence="4">
    <location>
        <begin position="264"/>
        <end position="305"/>
    </location>
</feature>
<dbReference type="SUPFAM" id="SSF47095">
    <property type="entry name" value="HMG-box"/>
    <property type="match status" value="1"/>
</dbReference>
<reference evidence="6" key="2">
    <citation type="submission" date="2016-05" db="EMBL/GenBank/DDBJ databases">
        <title>Comparative analysis highlights variable genome content of wheat rusts and divergence of the mating loci.</title>
        <authorList>
            <person name="Cuomo C.A."/>
            <person name="Bakkeren G."/>
            <person name="Szabo L."/>
            <person name="Khalil H."/>
            <person name="Joly D."/>
            <person name="Goldberg J."/>
            <person name="Young S."/>
            <person name="Zeng Q."/>
            <person name="Fellers J."/>
        </authorList>
    </citation>
    <scope>NUCLEOTIDE SEQUENCE [LARGE SCALE GENOMIC DNA]</scope>
    <source>
        <strain evidence="6">1-1 BBBD Race 1</strain>
    </source>
</reference>
<gene>
    <name evidence="6" type="ORF">PTTG_03070</name>
</gene>
<dbReference type="GO" id="GO:0010468">
    <property type="term" value="P:regulation of gene expression"/>
    <property type="evidence" value="ECO:0007669"/>
    <property type="project" value="TreeGrafter"/>
</dbReference>
<dbReference type="Gene3D" id="1.10.30.10">
    <property type="entry name" value="High mobility group box domain"/>
    <property type="match status" value="1"/>
</dbReference>
<dbReference type="GO" id="GO:0003677">
    <property type="term" value="F:DNA binding"/>
    <property type="evidence" value="ECO:0007669"/>
    <property type="project" value="UniProtKB-UniRule"/>
</dbReference>
<dbReference type="SMART" id="SM00398">
    <property type="entry name" value="HMG"/>
    <property type="match status" value="1"/>
</dbReference>
<dbReference type="VEuPathDB" id="FungiDB:PTTG_03070"/>
<name>A0A180GP05_PUCT1</name>
<evidence type="ECO:0000256" key="1">
    <source>
        <dbReference type="ARBA" id="ARBA00023125"/>
    </source>
</evidence>
<feature type="region of interest" description="Disordered" evidence="4">
    <location>
        <begin position="97"/>
        <end position="126"/>
    </location>
</feature>
<dbReference type="Pfam" id="PF00536">
    <property type="entry name" value="SAM_1"/>
    <property type="match status" value="1"/>
</dbReference>
<sequence length="401" mass="44915">MVSEELSVGGFLGGLGLGDYLQIFLSEGFDTIRAIQEITEEDLEQMQVKRGHRRILQRALGKPSSANGLVGPHSTIPHRLEPGSSFIASISSPSFSAEGHLHGSHRERSRSWDHESSQSGSSLFAGVDSNLSPSQAAFGTNVQSRSTSLLESPIKFFLPTKPKRRYRRHPKADLNAPKRPLSAYVMFSNTVREQLKGQQISFTDIARTVGDRWKTLDPSTKEAFEREASEQKDRWTKSMLAYKRTREYEQHRRYLQQFKEAQQARNAVNKAQPKRFSDVDRSSTQSFAVESEVNNDSCEVSDFEDGERDVALSHPIILSPVPPSEGVTTNSSLTDASPHPSPTSVSAYHLPPPITNKTRIRPTIPNLCTLDKHLTESQTLFFKSNYSIRNSSEPRENAQLF</sequence>
<keyword evidence="8" id="KW-1185">Reference proteome</keyword>
<dbReference type="InterPro" id="IPR051965">
    <property type="entry name" value="ChromReg_NeuronalGeneExpr"/>
</dbReference>
<feature type="compositionally biased region" description="Basic and acidic residues" evidence="4">
    <location>
        <begin position="99"/>
        <end position="116"/>
    </location>
</feature>
<dbReference type="SUPFAM" id="SSF47769">
    <property type="entry name" value="SAM/Pointed domain"/>
    <property type="match status" value="1"/>
</dbReference>
<feature type="domain" description="HMG box" evidence="5">
    <location>
        <begin position="177"/>
        <end position="243"/>
    </location>
</feature>
<feature type="region of interest" description="Disordered" evidence="4">
    <location>
        <begin position="317"/>
        <end position="357"/>
    </location>
</feature>
<proteinExistence type="predicted"/>
<dbReference type="OrthoDB" id="1919336at2759"/>
<reference evidence="7 8" key="3">
    <citation type="journal article" date="2017" name="G3 (Bethesda)">
        <title>Comparative analysis highlights variable genome content of wheat rusts and divergence of the mating loci.</title>
        <authorList>
            <person name="Cuomo C.A."/>
            <person name="Bakkeren G."/>
            <person name="Khalil H.B."/>
            <person name="Panwar V."/>
            <person name="Joly D."/>
            <person name="Linning R."/>
            <person name="Sakthikumar S."/>
            <person name="Song X."/>
            <person name="Adiconis X."/>
            <person name="Fan L."/>
            <person name="Goldberg J.M."/>
            <person name="Levin J.Z."/>
            <person name="Young S."/>
            <person name="Zeng Q."/>
            <person name="Anikster Y."/>
            <person name="Bruce M."/>
            <person name="Wang M."/>
            <person name="Yin C."/>
            <person name="McCallum B."/>
            <person name="Szabo L.J."/>
            <person name="Hulbert S."/>
            <person name="Chen X."/>
            <person name="Fellers J.P."/>
        </authorList>
    </citation>
    <scope>NUCLEOTIDE SEQUENCE</scope>
    <source>
        <strain evidence="8">Isolate 1-1 / race 1 (BBBD)</strain>
        <strain evidence="7">isolate 1-1 / race 1 (BBBD)</strain>
    </source>
</reference>
<dbReference type="PANTHER" id="PTHR46040:SF3">
    <property type="entry name" value="HIGH MOBILITY GROUP PROTEIN 2"/>
    <property type="match status" value="1"/>
</dbReference>
<keyword evidence="2 3" id="KW-0539">Nucleus</keyword>
<organism evidence="6">
    <name type="scientific">Puccinia triticina (isolate 1-1 / race 1 (BBBD))</name>
    <name type="common">Brown leaf rust fungus</name>
    <dbReference type="NCBI Taxonomy" id="630390"/>
    <lineage>
        <taxon>Eukaryota</taxon>
        <taxon>Fungi</taxon>
        <taxon>Dikarya</taxon>
        <taxon>Basidiomycota</taxon>
        <taxon>Pucciniomycotina</taxon>
        <taxon>Pucciniomycetes</taxon>
        <taxon>Pucciniales</taxon>
        <taxon>Pucciniaceae</taxon>
        <taxon>Puccinia</taxon>
    </lineage>
</organism>
<dbReference type="InterPro" id="IPR001660">
    <property type="entry name" value="SAM"/>
</dbReference>
<dbReference type="PROSITE" id="PS50118">
    <property type="entry name" value="HMG_BOX_2"/>
    <property type="match status" value="1"/>
</dbReference>
<reference evidence="7" key="4">
    <citation type="submission" date="2025-05" db="UniProtKB">
        <authorList>
            <consortium name="EnsemblFungi"/>
        </authorList>
    </citation>
    <scope>IDENTIFICATION</scope>
    <source>
        <strain evidence="7">isolate 1-1 / race 1 (BBBD)</strain>
    </source>
</reference>
<evidence type="ECO:0000313" key="7">
    <source>
        <dbReference type="EnsemblFungi" id="PTTG_03070-t43_1-p1"/>
    </source>
</evidence>
<evidence type="ECO:0000256" key="2">
    <source>
        <dbReference type="ARBA" id="ARBA00023242"/>
    </source>
</evidence>
<feature type="compositionally biased region" description="Polar residues" evidence="4">
    <location>
        <begin position="326"/>
        <end position="335"/>
    </location>
</feature>
<dbReference type="InterPro" id="IPR013761">
    <property type="entry name" value="SAM/pointed_sf"/>
</dbReference>
<evidence type="ECO:0000313" key="6">
    <source>
        <dbReference type="EMBL" id="OAV94450.1"/>
    </source>
</evidence>
<evidence type="ECO:0000256" key="4">
    <source>
        <dbReference type="SAM" id="MobiDB-lite"/>
    </source>
</evidence>
<keyword evidence="1 3" id="KW-0238">DNA-binding</keyword>
<dbReference type="InterPro" id="IPR009071">
    <property type="entry name" value="HMG_box_dom"/>
</dbReference>
<dbReference type="SMART" id="SM00454">
    <property type="entry name" value="SAM"/>
    <property type="match status" value="1"/>
</dbReference>
<reference evidence="6" key="1">
    <citation type="submission" date="2009-11" db="EMBL/GenBank/DDBJ databases">
        <authorList>
            <consortium name="The Broad Institute Genome Sequencing Platform"/>
            <person name="Ward D."/>
            <person name="Feldgarden M."/>
            <person name="Earl A."/>
            <person name="Young S.K."/>
            <person name="Zeng Q."/>
            <person name="Koehrsen M."/>
            <person name="Alvarado L."/>
            <person name="Berlin A."/>
            <person name="Bochicchio J."/>
            <person name="Borenstein D."/>
            <person name="Chapman S.B."/>
            <person name="Chen Z."/>
            <person name="Engels R."/>
            <person name="Freedman E."/>
            <person name="Gellesch M."/>
            <person name="Goldberg J."/>
            <person name="Griggs A."/>
            <person name="Gujja S."/>
            <person name="Heilman E."/>
            <person name="Heiman D."/>
            <person name="Hepburn T."/>
            <person name="Howarth C."/>
            <person name="Jen D."/>
            <person name="Larson L."/>
            <person name="Lewis B."/>
            <person name="Mehta T."/>
            <person name="Park D."/>
            <person name="Pearson M."/>
            <person name="Roberts A."/>
            <person name="Saif S."/>
            <person name="Shea T."/>
            <person name="Shenoy N."/>
            <person name="Sisk P."/>
            <person name="Stolte C."/>
            <person name="Sykes S."/>
            <person name="Thomson T."/>
            <person name="Walk T."/>
            <person name="White J."/>
            <person name="Yandava C."/>
            <person name="Izard J."/>
            <person name="Baranova O.V."/>
            <person name="Blanton J.M."/>
            <person name="Tanner A.C."/>
            <person name="Dewhirst F.E."/>
            <person name="Haas B."/>
            <person name="Nusbaum C."/>
            <person name="Birren B."/>
        </authorList>
    </citation>
    <scope>NUCLEOTIDE SEQUENCE [LARGE SCALE GENOMIC DNA]</scope>
    <source>
        <strain evidence="6">1-1 BBBD Race 1</strain>
    </source>
</reference>
<dbReference type="Pfam" id="PF00505">
    <property type="entry name" value="HMG_box"/>
    <property type="match status" value="1"/>
</dbReference>